<keyword evidence="1" id="KW-0812">Transmembrane</keyword>
<feature type="transmembrane region" description="Helical" evidence="1">
    <location>
        <begin position="7"/>
        <end position="40"/>
    </location>
</feature>
<evidence type="ECO:0008006" key="4">
    <source>
        <dbReference type="Google" id="ProtNLM"/>
    </source>
</evidence>
<feature type="transmembrane region" description="Helical" evidence="1">
    <location>
        <begin position="46"/>
        <end position="69"/>
    </location>
</feature>
<reference evidence="2 3" key="1">
    <citation type="submission" date="2019-06" db="EMBL/GenBank/DDBJ databases">
        <authorList>
            <person name="Lee I."/>
            <person name="Jang G.I."/>
            <person name="Hwang C.Y."/>
        </authorList>
    </citation>
    <scope>NUCLEOTIDE SEQUENCE [LARGE SCALE GENOMIC DNA]</scope>
    <source>
        <strain evidence="2 3">PAMC 28131</strain>
    </source>
</reference>
<dbReference type="EMBL" id="VFSU01000025">
    <property type="protein sequence ID" value="TPE60751.1"/>
    <property type="molecule type" value="Genomic_DNA"/>
</dbReference>
<dbReference type="OrthoDB" id="7219977at2"/>
<gene>
    <name evidence="2" type="ORF">FJQ54_10395</name>
</gene>
<dbReference type="AlphaFoldDB" id="A0A501XJB4"/>
<keyword evidence="3" id="KW-1185">Reference proteome</keyword>
<feature type="transmembrane region" description="Helical" evidence="1">
    <location>
        <begin position="109"/>
        <end position="128"/>
    </location>
</feature>
<dbReference type="Proteomes" id="UP000319897">
    <property type="component" value="Unassembled WGS sequence"/>
</dbReference>
<sequence>MTILPILLAITAILMLCWLLFTLAIYALPLFIGVTAGVFAYQTGAGWPGAILIGALAAAVTLVAGNMLLTSARHPMARLAVAMLFVAPAAISGYYATHGIVRHTAPSEAWQLAFSIIGAIAVGGTAFVRVTQLSAARQPGGNPPHG</sequence>
<organism evidence="2 3">
    <name type="scientific">Sandaracinobacter neustonicus</name>
    <dbReference type="NCBI Taxonomy" id="1715348"/>
    <lineage>
        <taxon>Bacteria</taxon>
        <taxon>Pseudomonadati</taxon>
        <taxon>Pseudomonadota</taxon>
        <taxon>Alphaproteobacteria</taxon>
        <taxon>Sphingomonadales</taxon>
        <taxon>Sphingosinicellaceae</taxon>
        <taxon>Sandaracinobacter</taxon>
    </lineage>
</organism>
<feature type="transmembrane region" description="Helical" evidence="1">
    <location>
        <begin position="76"/>
        <end position="97"/>
    </location>
</feature>
<evidence type="ECO:0000313" key="3">
    <source>
        <dbReference type="Proteomes" id="UP000319897"/>
    </source>
</evidence>
<evidence type="ECO:0000256" key="1">
    <source>
        <dbReference type="SAM" id="Phobius"/>
    </source>
</evidence>
<keyword evidence="1" id="KW-1133">Transmembrane helix</keyword>
<accession>A0A501XJB4</accession>
<evidence type="ECO:0000313" key="2">
    <source>
        <dbReference type="EMBL" id="TPE60751.1"/>
    </source>
</evidence>
<keyword evidence="1" id="KW-0472">Membrane</keyword>
<dbReference type="RefSeq" id="WP_140928349.1">
    <property type="nucleotide sequence ID" value="NZ_VFSU01000025.1"/>
</dbReference>
<protein>
    <recommendedName>
        <fullName evidence="4">DUF4175 domain-containing protein</fullName>
    </recommendedName>
</protein>
<comment type="caution">
    <text evidence="2">The sequence shown here is derived from an EMBL/GenBank/DDBJ whole genome shotgun (WGS) entry which is preliminary data.</text>
</comment>
<name>A0A501XJB4_9SPHN</name>
<proteinExistence type="predicted"/>